<keyword evidence="1" id="KW-0238">DNA-binding</keyword>
<dbReference type="InterPro" id="IPR007889">
    <property type="entry name" value="HTH_Psq"/>
</dbReference>
<dbReference type="Gene3D" id="1.10.10.60">
    <property type="entry name" value="Homeodomain-like"/>
    <property type="match status" value="1"/>
</dbReference>
<dbReference type="InterPro" id="IPR006600">
    <property type="entry name" value="HTH_CenpB_DNA-bd_dom"/>
</dbReference>
<proteinExistence type="predicted"/>
<evidence type="ECO:0000313" key="4">
    <source>
        <dbReference type="EMBL" id="KAJ5085620.1"/>
    </source>
</evidence>
<name>A0A9W9JY04_9EURO</name>
<dbReference type="PROSITE" id="PS51253">
    <property type="entry name" value="HTH_CENPB"/>
    <property type="match status" value="1"/>
</dbReference>
<keyword evidence="2" id="KW-0539">Nucleus</keyword>
<dbReference type="RefSeq" id="XP_056470298.1">
    <property type="nucleotide sequence ID" value="XM_056622882.1"/>
</dbReference>
<dbReference type="AlphaFoldDB" id="A0A9W9JY04"/>
<feature type="domain" description="HTH CENPB-type" evidence="3">
    <location>
        <begin position="49"/>
        <end position="121"/>
    </location>
</feature>
<protein>
    <recommendedName>
        <fullName evidence="3">HTH CENPB-type domain-containing protein</fullName>
    </recommendedName>
</protein>
<evidence type="ECO:0000259" key="3">
    <source>
        <dbReference type="PROSITE" id="PS51253"/>
    </source>
</evidence>
<evidence type="ECO:0000313" key="5">
    <source>
        <dbReference type="Proteomes" id="UP001149074"/>
    </source>
</evidence>
<dbReference type="GeneID" id="81361861"/>
<dbReference type="EMBL" id="JAPQKI010000010">
    <property type="protein sequence ID" value="KAJ5085620.1"/>
    <property type="molecule type" value="Genomic_DNA"/>
</dbReference>
<accession>A0A9W9JY04</accession>
<dbReference type="OrthoDB" id="4207519at2759"/>
<comment type="caution">
    <text evidence="4">The sequence shown here is derived from an EMBL/GenBank/DDBJ whole genome shotgun (WGS) entry which is preliminary data.</text>
</comment>
<reference evidence="4" key="1">
    <citation type="submission" date="2022-11" db="EMBL/GenBank/DDBJ databases">
        <authorList>
            <person name="Petersen C."/>
        </authorList>
    </citation>
    <scope>NUCLEOTIDE SEQUENCE</scope>
    <source>
        <strain evidence="4">IBT 30761</strain>
    </source>
</reference>
<gene>
    <name evidence="4" type="ORF">N7532_010391</name>
</gene>
<dbReference type="Proteomes" id="UP001149074">
    <property type="component" value="Unassembled WGS sequence"/>
</dbReference>
<keyword evidence="5" id="KW-1185">Reference proteome</keyword>
<dbReference type="Pfam" id="PF05225">
    <property type="entry name" value="HTH_psq"/>
    <property type="match status" value="1"/>
</dbReference>
<evidence type="ECO:0000256" key="1">
    <source>
        <dbReference type="ARBA" id="ARBA00023125"/>
    </source>
</evidence>
<organism evidence="4 5">
    <name type="scientific">Penicillium argentinense</name>
    <dbReference type="NCBI Taxonomy" id="1131581"/>
    <lineage>
        <taxon>Eukaryota</taxon>
        <taxon>Fungi</taxon>
        <taxon>Dikarya</taxon>
        <taxon>Ascomycota</taxon>
        <taxon>Pezizomycotina</taxon>
        <taxon>Eurotiomycetes</taxon>
        <taxon>Eurotiomycetidae</taxon>
        <taxon>Eurotiales</taxon>
        <taxon>Aspergillaceae</taxon>
        <taxon>Penicillium</taxon>
    </lineage>
</organism>
<dbReference type="SUPFAM" id="SSF46689">
    <property type="entry name" value="Homeodomain-like"/>
    <property type="match status" value="1"/>
</dbReference>
<reference evidence="4" key="2">
    <citation type="journal article" date="2023" name="IMA Fungus">
        <title>Comparative genomic study of the Penicillium genus elucidates a diverse pangenome and 15 lateral gene transfer events.</title>
        <authorList>
            <person name="Petersen C."/>
            <person name="Sorensen T."/>
            <person name="Nielsen M.R."/>
            <person name="Sondergaard T.E."/>
            <person name="Sorensen J.L."/>
            <person name="Fitzpatrick D.A."/>
            <person name="Frisvad J.C."/>
            <person name="Nielsen K.L."/>
        </authorList>
    </citation>
    <scope>NUCLEOTIDE SEQUENCE</scope>
    <source>
        <strain evidence="4">IBT 30761</strain>
    </source>
</reference>
<dbReference type="Pfam" id="PF03221">
    <property type="entry name" value="HTH_Tnp_Tc5"/>
    <property type="match status" value="1"/>
</dbReference>
<evidence type="ECO:0000256" key="2">
    <source>
        <dbReference type="ARBA" id="ARBA00023242"/>
    </source>
</evidence>
<dbReference type="InterPro" id="IPR009057">
    <property type="entry name" value="Homeodomain-like_sf"/>
</dbReference>
<dbReference type="GO" id="GO:0003677">
    <property type="term" value="F:DNA binding"/>
    <property type="evidence" value="ECO:0007669"/>
    <property type="project" value="UniProtKB-KW"/>
</dbReference>
<sequence length="158" mass="18655">MPLSQENRMQMAIHVYKSKQIQYQSKAAGVFGVPRSTLQDWLKGMKSRSETRANCHELTAHEEVLIKHLLDADKRGLSIRPEFLRGMAQILLRERTQDPTTTIGVNWAYNFVKRHPALRTRYNRRITYQRAKQENLMVIKQWFETMHEAIQEHGIHED</sequence>